<accession>A0A0A8Y8C0</accession>
<evidence type="ECO:0000313" key="2">
    <source>
        <dbReference type="EMBL" id="JAD19992.1"/>
    </source>
</evidence>
<reference evidence="2" key="1">
    <citation type="submission" date="2014-09" db="EMBL/GenBank/DDBJ databases">
        <authorList>
            <person name="Magalhaes I.L.F."/>
            <person name="Oliveira U."/>
            <person name="Santos F.R."/>
            <person name="Vidigal T.H.D.A."/>
            <person name="Brescovit A.D."/>
            <person name="Santos A.J."/>
        </authorList>
    </citation>
    <scope>NUCLEOTIDE SEQUENCE</scope>
    <source>
        <tissue evidence="2">Shoot tissue taken approximately 20 cm above the soil surface</tissue>
    </source>
</reference>
<feature type="region of interest" description="Disordered" evidence="1">
    <location>
        <begin position="1"/>
        <end position="21"/>
    </location>
</feature>
<name>A0A0A8Y8C0_ARUDO</name>
<reference evidence="2" key="2">
    <citation type="journal article" date="2015" name="Data Brief">
        <title>Shoot transcriptome of the giant reed, Arundo donax.</title>
        <authorList>
            <person name="Barrero R.A."/>
            <person name="Guerrero F.D."/>
            <person name="Moolhuijzen P."/>
            <person name="Goolsby J.A."/>
            <person name="Tidwell J."/>
            <person name="Bellgard S.E."/>
            <person name="Bellgard M.I."/>
        </authorList>
    </citation>
    <scope>NUCLEOTIDE SEQUENCE</scope>
    <source>
        <tissue evidence="2">Shoot tissue taken approximately 20 cm above the soil surface</tissue>
    </source>
</reference>
<feature type="compositionally biased region" description="Basic residues" evidence="1">
    <location>
        <begin position="1"/>
        <end position="19"/>
    </location>
</feature>
<proteinExistence type="predicted"/>
<protein>
    <submittedName>
        <fullName evidence="2">Uncharacterized protein</fullName>
    </submittedName>
</protein>
<evidence type="ECO:0000256" key="1">
    <source>
        <dbReference type="SAM" id="MobiDB-lite"/>
    </source>
</evidence>
<organism evidence="2">
    <name type="scientific">Arundo donax</name>
    <name type="common">Giant reed</name>
    <name type="synonym">Donax arundinaceus</name>
    <dbReference type="NCBI Taxonomy" id="35708"/>
    <lineage>
        <taxon>Eukaryota</taxon>
        <taxon>Viridiplantae</taxon>
        <taxon>Streptophyta</taxon>
        <taxon>Embryophyta</taxon>
        <taxon>Tracheophyta</taxon>
        <taxon>Spermatophyta</taxon>
        <taxon>Magnoliopsida</taxon>
        <taxon>Liliopsida</taxon>
        <taxon>Poales</taxon>
        <taxon>Poaceae</taxon>
        <taxon>PACMAD clade</taxon>
        <taxon>Arundinoideae</taxon>
        <taxon>Arundineae</taxon>
        <taxon>Arundo</taxon>
    </lineage>
</organism>
<sequence length="66" mass="7420">MPTTRRPQKGGRGKARFGRGGRSWRLPRLFSSQGCLVSSGERWRWGRLRCWGGVGFGWREVGGGVK</sequence>
<dbReference type="EMBL" id="GBRH01277903">
    <property type="protein sequence ID" value="JAD19992.1"/>
    <property type="molecule type" value="Transcribed_RNA"/>
</dbReference>
<dbReference type="AlphaFoldDB" id="A0A0A8Y8C0"/>